<keyword evidence="3 9" id="KW-0479">Metal-binding</keyword>
<reference evidence="11" key="1">
    <citation type="submission" date="2009-01" db="EMBL/GenBank/DDBJ databases">
        <title>Complete sequence of chromosome Cyanothece sp. PCC 7425.</title>
        <authorList>
            <consortium name="US DOE Joint Genome Institute"/>
            <person name="Lucas S."/>
            <person name="Copeland A."/>
            <person name="Lapidus A."/>
            <person name="Glavina del Rio T."/>
            <person name="Dalin E."/>
            <person name="Tice H."/>
            <person name="Bruce D."/>
            <person name="Goodwin L."/>
            <person name="Pitluck S."/>
            <person name="Sims D."/>
            <person name="Meineke L."/>
            <person name="Brettin T."/>
            <person name="Detter J.C."/>
            <person name="Han C."/>
            <person name="Larimer F."/>
            <person name="Land M."/>
            <person name="Hauser L."/>
            <person name="Kyrpides N."/>
            <person name="Ovchinnikova G."/>
            <person name="Liberton M."/>
            <person name="Stoeckel J."/>
            <person name="Banerjee A."/>
            <person name="Singh A."/>
            <person name="Page L."/>
            <person name="Sato H."/>
            <person name="Zhao L."/>
            <person name="Sherman L."/>
            <person name="Pakrasi H."/>
            <person name="Richardson P."/>
        </authorList>
    </citation>
    <scope>NUCLEOTIDE SEQUENCE</scope>
    <source>
        <strain evidence="11">PCC 7425</strain>
    </source>
</reference>
<organism evidence="11">
    <name type="scientific">Cyanothece sp. (strain PCC 7425 / ATCC 29141)</name>
    <dbReference type="NCBI Taxonomy" id="395961"/>
    <lineage>
        <taxon>Bacteria</taxon>
        <taxon>Bacillati</taxon>
        <taxon>Cyanobacteriota</taxon>
        <taxon>Cyanophyceae</taxon>
        <taxon>Gomontiellales</taxon>
        <taxon>Cyanothecaceae</taxon>
        <taxon>Cyanothece</taxon>
    </lineage>
</organism>
<dbReference type="OrthoDB" id="9801430at2"/>
<dbReference type="InterPro" id="IPR009045">
    <property type="entry name" value="Zn_M74/Hedgehog-like"/>
</dbReference>
<proteinExistence type="inferred from homology"/>
<evidence type="ECO:0000256" key="4">
    <source>
        <dbReference type="ARBA" id="ARBA00022801"/>
    </source>
</evidence>
<keyword evidence="8 10" id="KW-0961">Cell wall biogenesis/degradation</keyword>
<dbReference type="Pfam" id="PF01427">
    <property type="entry name" value="Peptidase_M15"/>
    <property type="match status" value="1"/>
</dbReference>
<dbReference type="HOGENOM" id="CLU_060744_2_2_3"/>
<keyword evidence="5 9" id="KW-0862">Zinc</keyword>
<dbReference type="eggNOG" id="COG2173">
    <property type="taxonomic scope" value="Bacteria"/>
</dbReference>
<evidence type="ECO:0000256" key="5">
    <source>
        <dbReference type="ARBA" id="ARBA00022833"/>
    </source>
</evidence>
<accession>B8HK50</accession>
<keyword evidence="7 9" id="KW-0482">Metalloprotease</keyword>
<protein>
    <recommendedName>
        <fullName evidence="9 10">D-alanyl-D-alanine dipeptidase</fullName>
        <shortName evidence="9 10">D-Ala-D-Ala dipeptidase</shortName>
        <ecNumber evidence="9 10">3.4.13.22</ecNumber>
    </recommendedName>
</protein>
<dbReference type="GO" id="GO:0008237">
    <property type="term" value="F:metallopeptidase activity"/>
    <property type="evidence" value="ECO:0007669"/>
    <property type="project" value="UniProtKB-KW"/>
</dbReference>
<feature type="active site" description="Proton donor/acceptor" evidence="9">
    <location>
        <position position="212"/>
    </location>
</feature>
<dbReference type="GO" id="GO:0006508">
    <property type="term" value="P:proteolysis"/>
    <property type="evidence" value="ECO:0007669"/>
    <property type="project" value="UniProtKB-KW"/>
</dbReference>
<dbReference type="AlphaFoldDB" id="B8HK50"/>
<evidence type="ECO:0000256" key="8">
    <source>
        <dbReference type="ARBA" id="ARBA00023316"/>
    </source>
</evidence>
<keyword evidence="2 9" id="KW-0645">Protease</keyword>
<dbReference type="HAMAP" id="MF_01924">
    <property type="entry name" value="A_A_dipeptidase"/>
    <property type="match status" value="1"/>
</dbReference>
<feature type="site" description="Transition state stabilizer" evidence="9">
    <location>
        <position position="78"/>
    </location>
</feature>
<dbReference type="STRING" id="395961.Cyan7425_4490"/>
<feature type="binding site" evidence="9">
    <location>
        <position position="141"/>
    </location>
    <ligand>
        <name>Zn(2+)</name>
        <dbReference type="ChEBI" id="CHEBI:29105"/>
        <note>catalytic</note>
    </ligand>
</feature>
<evidence type="ECO:0000256" key="1">
    <source>
        <dbReference type="ARBA" id="ARBA00001362"/>
    </source>
</evidence>
<dbReference type="EC" id="3.4.13.22" evidence="9 10"/>
<comment type="cofactor">
    <cofactor evidence="9">
        <name>Zn(2+)</name>
        <dbReference type="ChEBI" id="CHEBI:29105"/>
    </cofactor>
    <text evidence="9">Binds 1 zinc ion per subunit.</text>
</comment>
<keyword evidence="4 9" id="KW-0378">Hydrolase</keyword>
<evidence type="ECO:0000256" key="9">
    <source>
        <dbReference type="HAMAP-Rule" id="MF_01924"/>
    </source>
</evidence>
<keyword evidence="6 9" id="KW-0224">Dipeptidase</keyword>
<dbReference type="Gene3D" id="3.30.1380.10">
    <property type="match status" value="1"/>
</dbReference>
<dbReference type="PANTHER" id="PTHR43126:SF2">
    <property type="entry name" value="D-ALANYL-D-ALANINE DIPEPTIDASE"/>
    <property type="match status" value="1"/>
</dbReference>
<feature type="binding site" evidence="9">
    <location>
        <position position="215"/>
    </location>
    <ligand>
        <name>Zn(2+)</name>
        <dbReference type="ChEBI" id="CHEBI:29105"/>
        <note>catalytic</note>
    </ligand>
</feature>
<evidence type="ECO:0000313" key="11">
    <source>
        <dbReference type="EMBL" id="ACL46800.1"/>
    </source>
</evidence>
<dbReference type="PANTHER" id="PTHR43126">
    <property type="entry name" value="D-ALANYL-D-ALANINE DIPEPTIDASE"/>
    <property type="match status" value="1"/>
</dbReference>
<comment type="similarity">
    <text evidence="9 10">Belongs to the peptidase M15D family.</text>
</comment>
<dbReference type="KEGG" id="cyn:Cyan7425_4490"/>
<dbReference type="SUPFAM" id="SSF55166">
    <property type="entry name" value="Hedgehog/DD-peptidase"/>
    <property type="match status" value="1"/>
</dbReference>
<evidence type="ECO:0000256" key="6">
    <source>
        <dbReference type="ARBA" id="ARBA00022997"/>
    </source>
</evidence>
<name>B8HK50_CYAP4</name>
<dbReference type="GO" id="GO:0160237">
    <property type="term" value="F:D-Ala-D-Ala dipeptidase activity"/>
    <property type="evidence" value="ECO:0007669"/>
    <property type="project" value="UniProtKB-EC"/>
</dbReference>
<evidence type="ECO:0000256" key="10">
    <source>
        <dbReference type="PIRNR" id="PIRNR026671"/>
    </source>
</evidence>
<evidence type="ECO:0000256" key="2">
    <source>
        <dbReference type="ARBA" id="ARBA00022670"/>
    </source>
</evidence>
<evidence type="ECO:0000256" key="3">
    <source>
        <dbReference type="ARBA" id="ARBA00022723"/>
    </source>
</evidence>
<sequence>MKPYQSVPIQECGEPLVPIPPQPFYLPTPHPYLRLGAPYGDVSPYRLRQGVLDKLHQAHLVLQQQQPGWQIYVFDAYRPIAVQQFMVEHTFAEVLQREGCQREALTPAQADHLWQQVYQIWAQPSYDLNTPPPHSTGAAVDLTLMDAEGKLVWMGSEIDELSERSHPHYFAKLAQAADLDSQIRLSATQADRHRTLLHQIMSEAGFNRHPGEWWHFSWGDQMWAWLEQSQGRTAIARYGRVI</sequence>
<dbReference type="GO" id="GO:0071555">
    <property type="term" value="P:cell wall organization"/>
    <property type="evidence" value="ECO:0007669"/>
    <property type="project" value="UniProtKB-KW"/>
</dbReference>
<feature type="binding site" evidence="9">
    <location>
        <position position="134"/>
    </location>
    <ligand>
        <name>Zn(2+)</name>
        <dbReference type="ChEBI" id="CHEBI:29105"/>
        <note>catalytic</note>
    </ligand>
</feature>
<gene>
    <name evidence="11" type="ordered locus">Cyan7425_4490</name>
</gene>
<dbReference type="GO" id="GO:0008270">
    <property type="term" value="F:zinc ion binding"/>
    <property type="evidence" value="ECO:0007669"/>
    <property type="project" value="UniProtKB-UniRule"/>
</dbReference>
<dbReference type="EMBL" id="CP001344">
    <property type="protein sequence ID" value="ACL46800.1"/>
    <property type="molecule type" value="Genomic_DNA"/>
</dbReference>
<dbReference type="PIRSF" id="PIRSF026671">
    <property type="entry name" value="AA_dipeptidase"/>
    <property type="match status" value="1"/>
</dbReference>
<evidence type="ECO:0000256" key="7">
    <source>
        <dbReference type="ARBA" id="ARBA00023049"/>
    </source>
</evidence>
<dbReference type="InterPro" id="IPR000755">
    <property type="entry name" value="A_A_dipeptidase"/>
</dbReference>
<comment type="catalytic activity">
    <reaction evidence="1 9 10">
        <text>D-alanyl-D-alanine + H2O = 2 D-alanine</text>
        <dbReference type="Rhea" id="RHEA:20661"/>
        <dbReference type="ChEBI" id="CHEBI:15377"/>
        <dbReference type="ChEBI" id="CHEBI:57416"/>
        <dbReference type="ChEBI" id="CHEBI:57822"/>
        <dbReference type="EC" id="3.4.13.22"/>
    </reaction>
</comment>
<dbReference type="MEROPS" id="M15.011"/>
<comment type="function">
    <text evidence="9 10">Catalyzes hydrolysis of the D-alanyl-D-alanine dipeptide.</text>
</comment>